<evidence type="ECO:0000313" key="11">
    <source>
        <dbReference type="Proteomes" id="UP000297540"/>
    </source>
</evidence>
<dbReference type="AlphaFoldDB" id="A0A4Y8S525"/>
<gene>
    <name evidence="6 10" type="primary">smc</name>
    <name evidence="10" type="ORF">E2R66_25210</name>
</gene>
<organism evidence="10 11">
    <name type="scientific">Mucilaginibacter psychrotolerans</name>
    <dbReference type="NCBI Taxonomy" id="1524096"/>
    <lineage>
        <taxon>Bacteria</taxon>
        <taxon>Pseudomonadati</taxon>
        <taxon>Bacteroidota</taxon>
        <taxon>Sphingobacteriia</taxon>
        <taxon>Sphingobacteriales</taxon>
        <taxon>Sphingobacteriaceae</taxon>
        <taxon>Mucilaginibacter</taxon>
    </lineage>
</organism>
<dbReference type="GO" id="GO:0005737">
    <property type="term" value="C:cytoplasm"/>
    <property type="evidence" value="ECO:0007669"/>
    <property type="project" value="UniProtKB-SubCell"/>
</dbReference>
<keyword evidence="4 6" id="KW-0175">Coiled coil</keyword>
<comment type="caution">
    <text evidence="10">The sequence shown here is derived from an EMBL/GenBank/DDBJ whole genome shotgun (WGS) entry which is preliminary data.</text>
</comment>
<sequence>MQLTKLEIKGFKSFGDKITINFNEGVTAIVGPNGCGKSNVVDSIRWVLGEQSTRALRSEKMDNIIFNGTKSRKAANLAEVSLTFDNTKNILPTDFSQVTLTRRLYRSGESEYRLNDVQCRLKDITDMFLDTGVGSDSYAIIELKMIDEIINNKEGSRRNLFEEASGISKYKLRKKQTFNKLKDTEADLERVEDLLFEIEKNLKTLENQAKKAERYYRLRDQYKALSISLASFRIAGFSKTLAGIEEKEQKQRVEKSGFATRIDTLEAALQQQKLDSITREKNLAAQQKTTNEFVSKIRAYESEKRVKNEQLKNQQDKEARLKDELERDTNQHKHVQYNIKRLNEEKMQEEENLQTITARVAELKAAVDDLRLSQGEARAELNELNSVNNRLQNQVYKTEKDIDILHIQQQALEQESLRNMEDASNKEVELSHFNHVVAELDSRSETLKNEYELAVDAENKLQEQIVATDAELKTVSESIAADSRKLDAKQNEYNLTKSMVDNLEGFPESIRFLKKNTNWAKSITLFSDILFCKEEFRIAIENYLEPLMNHYVVNSYDEAIAAINLLSNSSKGRAQFFILDNYSAQSAPSKSPPGGETSKDSEALPSGEGLGGAGDALSALSVIEVEPRYAPLCTHLLKNVYLVNDHTEQDINSLPLPDGVVLIGKSGKFNKSRHTMAGGSVGLFEGKRIGRAKNLENLLKEIKQAETRIGTLKSQSQQLQSSLVALKASGKANEIRQKQVDLNKLNTELVTVKTKQEQYQAFIENSLNRKQDIANRIAGIKNDILTLQPALAEYRTQKQTQADLMLDKQQEFNELNEMVSVQSNAYNQENIRFHQQQNKVSGLMKDLEYRESQLENLDGRIMHNSAEMEKVKALIMENLQQTGDSDDSLLEMYEQKENLEKATQEAEREYYAWRGSITESENEITQLRRNKDQAELIENELKDARNNLKLELNALKERLSVEFNVDIADLPETEDGQTEDEGDIRERTEKLKRQMDDFGAINPMAVEAYNEMSERHAFIQAQKKDLAEAKASLLATIQEIDDTAKEKFMSAFTMVRENFIKVFRSLFNEEDSCDLILSDPSHPLESEIDIIARPKGKRPLSINQLSGGEKTLTATAILFSLYLLKPAPFCIFDEVDAPLDDTNIDKFNNIIRKFSKESQFIIISHNKRTIACTDIIYGVTMVEQGISRVVPVDLRELAD</sequence>
<evidence type="ECO:0000256" key="3">
    <source>
        <dbReference type="ARBA" id="ARBA00022840"/>
    </source>
</evidence>
<feature type="domain" description="RecF/RecN/SMC N-terminal" evidence="8">
    <location>
        <begin position="3"/>
        <end position="1187"/>
    </location>
</feature>
<keyword evidence="3 6" id="KW-0067">ATP-binding</keyword>
<evidence type="ECO:0000256" key="6">
    <source>
        <dbReference type="HAMAP-Rule" id="MF_01894"/>
    </source>
</evidence>
<dbReference type="OrthoDB" id="9808768at2"/>
<evidence type="ECO:0000313" key="10">
    <source>
        <dbReference type="EMBL" id="TFF33577.1"/>
    </source>
</evidence>
<evidence type="ECO:0000256" key="4">
    <source>
        <dbReference type="ARBA" id="ARBA00023054"/>
    </source>
</evidence>
<dbReference type="SUPFAM" id="SSF75553">
    <property type="entry name" value="Smc hinge domain"/>
    <property type="match status" value="1"/>
</dbReference>
<comment type="subcellular location">
    <subcellularLocation>
        <location evidence="6">Cytoplasm</location>
    </subcellularLocation>
</comment>
<dbReference type="EMBL" id="SOZE01000042">
    <property type="protein sequence ID" value="TFF33577.1"/>
    <property type="molecule type" value="Genomic_DNA"/>
</dbReference>
<dbReference type="HAMAP" id="MF_01894">
    <property type="entry name" value="Smc_prok"/>
    <property type="match status" value="1"/>
</dbReference>
<dbReference type="Gene3D" id="1.20.1060.20">
    <property type="match status" value="1"/>
</dbReference>
<dbReference type="SUPFAM" id="SSF52540">
    <property type="entry name" value="P-loop containing nucleoside triphosphate hydrolases"/>
    <property type="match status" value="1"/>
</dbReference>
<dbReference type="PIRSF" id="PIRSF005719">
    <property type="entry name" value="SMC"/>
    <property type="match status" value="1"/>
</dbReference>
<dbReference type="PANTHER" id="PTHR43977">
    <property type="entry name" value="STRUCTURAL MAINTENANCE OF CHROMOSOMES PROTEIN 3"/>
    <property type="match status" value="1"/>
</dbReference>
<dbReference type="InterPro" id="IPR011890">
    <property type="entry name" value="SMC_prok"/>
</dbReference>
<dbReference type="InterPro" id="IPR003395">
    <property type="entry name" value="RecF/RecN/SMC_N"/>
</dbReference>
<keyword evidence="1 6" id="KW-0963">Cytoplasm</keyword>
<comment type="domain">
    <text evidence="6">Contains large globular domains required for ATP hydrolysis at each terminus and a third globular domain forming a flexible hinge near the middle of the molecule. These domains are separated by coiled-coil structures.</text>
</comment>
<dbReference type="GO" id="GO:0005524">
    <property type="term" value="F:ATP binding"/>
    <property type="evidence" value="ECO:0007669"/>
    <property type="project" value="UniProtKB-UniRule"/>
</dbReference>
<dbReference type="NCBIfam" id="TIGR02168">
    <property type="entry name" value="SMC_prok_B"/>
    <property type="match status" value="1"/>
</dbReference>
<dbReference type="Proteomes" id="UP000297540">
    <property type="component" value="Unassembled WGS sequence"/>
</dbReference>
<evidence type="ECO:0000256" key="7">
    <source>
        <dbReference type="SAM" id="MobiDB-lite"/>
    </source>
</evidence>
<dbReference type="Gene3D" id="3.30.70.1620">
    <property type="match status" value="1"/>
</dbReference>
<accession>A0A4Y8S525</accession>
<dbReference type="GO" id="GO:0003677">
    <property type="term" value="F:DNA binding"/>
    <property type="evidence" value="ECO:0007669"/>
    <property type="project" value="UniProtKB-UniRule"/>
</dbReference>
<evidence type="ECO:0000259" key="9">
    <source>
        <dbReference type="Pfam" id="PF06470"/>
    </source>
</evidence>
<evidence type="ECO:0000259" key="8">
    <source>
        <dbReference type="Pfam" id="PF02463"/>
    </source>
</evidence>
<feature type="coiled-coil region" evidence="6">
    <location>
        <begin position="889"/>
        <end position="958"/>
    </location>
</feature>
<comment type="subunit">
    <text evidence="6">Homodimer.</text>
</comment>
<evidence type="ECO:0000256" key="1">
    <source>
        <dbReference type="ARBA" id="ARBA00022490"/>
    </source>
</evidence>
<feature type="coiled-coil region" evidence="6">
    <location>
        <begin position="297"/>
        <end position="401"/>
    </location>
</feature>
<protein>
    <recommendedName>
        <fullName evidence="6">Chromosome partition protein Smc</fullName>
    </recommendedName>
</protein>
<feature type="domain" description="SMC hinge" evidence="9">
    <location>
        <begin position="528"/>
        <end position="645"/>
    </location>
</feature>
<dbReference type="InterPro" id="IPR027417">
    <property type="entry name" value="P-loop_NTPase"/>
</dbReference>
<keyword evidence="5 6" id="KW-0238">DNA-binding</keyword>
<name>A0A4Y8S525_9SPHI</name>
<keyword evidence="11" id="KW-1185">Reference proteome</keyword>
<evidence type="ECO:0000256" key="2">
    <source>
        <dbReference type="ARBA" id="ARBA00022741"/>
    </source>
</evidence>
<dbReference type="GO" id="GO:0006260">
    <property type="term" value="P:DNA replication"/>
    <property type="evidence" value="ECO:0007669"/>
    <property type="project" value="UniProtKB-UniRule"/>
</dbReference>
<dbReference type="InterPro" id="IPR036277">
    <property type="entry name" value="SMC_hinge_sf"/>
</dbReference>
<feature type="binding site" evidence="6">
    <location>
        <begin position="32"/>
        <end position="39"/>
    </location>
    <ligand>
        <name>ATP</name>
        <dbReference type="ChEBI" id="CHEBI:30616"/>
    </ligand>
</feature>
<dbReference type="InterPro" id="IPR024704">
    <property type="entry name" value="SMC"/>
</dbReference>
<feature type="coiled-coil region" evidence="6">
    <location>
        <begin position="695"/>
        <end position="722"/>
    </location>
</feature>
<dbReference type="GO" id="GO:0005694">
    <property type="term" value="C:chromosome"/>
    <property type="evidence" value="ECO:0007669"/>
    <property type="project" value="InterPro"/>
</dbReference>
<comment type="similarity">
    <text evidence="6">Belongs to the SMC family.</text>
</comment>
<evidence type="ECO:0000256" key="5">
    <source>
        <dbReference type="ARBA" id="ARBA00023125"/>
    </source>
</evidence>
<keyword evidence="2 6" id="KW-0547">Nucleotide-binding</keyword>
<dbReference type="GO" id="GO:0007062">
    <property type="term" value="P:sister chromatid cohesion"/>
    <property type="evidence" value="ECO:0007669"/>
    <property type="project" value="InterPro"/>
</dbReference>
<dbReference type="GO" id="GO:0030261">
    <property type="term" value="P:chromosome condensation"/>
    <property type="evidence" value="ECO:0007669"/>
    <property type="project" value="InterPro"/>
</dbReference>
<dbReference type="Pfam" id="PF06470">
    <property type="entry name" value="SMC_hinge"/>
    <property type="match status" value="1"/>
</dbReference>
<feature type="coiled-coil region" evidence="6">
    <location>
        <begin position="174"/>
        <end position="215"/>
    </location>
</feature>
<dbReference type="Pfam" id="PF02463">
    <property type="entry name" value="SMC_N"/>
    <property type="match status" value="1"/>
</dbReference>
<feature type="region of interest" description="Disordered" evidence="7">
    <location>
        <begin position="584"/>
        <end position="607"/>
    </location>
</feature>
<proteinExistence type="inferred from homology"/>
<comment type="function">
    <text evidence="6">Required for chromosome condensation and partitioning.</text>
</comment>
<dbReference type="InterPro" id="IPR010935">
    <property type="entry name" value="SMC_hinge"/>
</dbReference>
<reference evidence="10 11" key="1">
    <citation type="journal article" date="2017" name="Int. J. Syst. Evol. Microbiol.">
        <title>Mucilaginibacterpsychrotolerans sp. nov., isolated from peatlands.</title>
        <authorList>
            <person name="Deng Y."/>
            <person name="Shen L."/>
            <person name="Xu B."/>
            <person name="Liu Y."/>
            <person name="Gu Z."/>
            <person name="Liu H."/>
            <person name="Zhou Y."/>
        </authorList>
    </citation>
    <scope>NUCLEOTIDE SEQUENCE [LARGE SCALE GENOMIC DNA]</scope>
    <source>
        <strain evidence="10 11">NH7-4</strain>
    </source>
</reference>
<dbReference type="GO" id="GO:0016887">
    <property type="term" value="F:ATP hydrolysis activity"/>
    <property type="evidence" value="ECO:0007669"/>
    <property type="project" value="InterPro"/>
</dbReference>
<dbReference type="Gene3D" id="3.40.50.300">
    <property type="entry name" value="P-loop containing nucleotide triphosphate hydrolases"/>
    <property type="match status" value="2"/>
</dbReference>
<dbReference type="RefSeq" id="WP_133236163.1">
    <property type="nucleotide sequence ID" value="NZ_SOZE01000042.1"/>
</dbReference>
<dbReference type="GO" id="GO:0007059">
    <property type="term" value="P:chromosome segregation"/>
    <property type="evidence" value="ECO:0007669"/>
    <property type="project" value="UniProtKB-UniRule"/>
</dbReference>